<organism evidence="2 3">
    <name type="scientific">Ramalina farinacea</name>
    <dbReference type="NCBI Taxonomy" id="258253"/>
    <lineage>
        <taxon>Eukaryota</taxon>
        <taxon>Fungi</taxon>
        <taxon>Dikarya</taxon>
        <taxon>Ascomycota</taxon>
        <taxon>Pezizomycotina</taxon>
        <taxon>Lecanoromycetes</taxon>
        <taxon>OSLEUM clade</taxon>
        <taxon>Lecanoromycetidae</taxon>
        <taxon>Lecanorales</taxon>
        <taxon>Lecanorineae</taxon>
        <taxon>Ramalinaceae</taxon>
        <taxon>Ramalina</taxon>
    </lineage>
</organism>
<comment type="caution">
    <text evidence="2">The sequence shown here is derived from an EMBL/GenBank/DDBJ whole genome shotgun (WGS) entry which is preliminary data.</text>
</comment>
<feature type="region of interest" description="Disordered" evidence="1">
    <location>
        <begin position="1"/>
        <end position="32"/>
    </location>
</feature>
<accession>A0AA43QKG6</accession>
<feature type="region of interest" description="Disordered" evidence="1">
    <location>
        <begin position="93"/>
        <end position="140"/>
    </location>
</feature>
<gene>
    <name evidence="2" type="ORF">OHK93_006656</name>
</gene>
<evidence type="ECO:0000313" key="3">
    <source>
        <dbReference type="Proteomes" id="UP001161017"/>
    </source>
</evidence>
<name>A0AA43QKG6_9LECA</name>
<feature type="compositionally biased region" description="Low complexity" evidence="1">
    <location>
        <begin position="1"/>
        <end position="15"/>
    </location>
</feature>
<sequence length="184" mass="20870">MAVASRRASREPASAFVGSATSSQLPGSSSQKLSIAPIAQIRPFIHQASPVDPRVKPQECSNPVRVGPQARAKLAIEADTPLIRQVHCRFSKSFRKKHHVRNKEVEQGPHSDDEAKRSERPKAARDEREDEKLGDHGIYPLDRQHKADFFRRVAEASTEMERQRRFSMSIRFAEEDRHQLIEGD</sequence>
<feature type="compositionally biased region" description="Polar residues" evidence="1">
    <location>
        <begin position="19"/>
        <end position="32"/>
    </location>
</feature>
<protein>
    <submittedName>
        <fullName evidence="2">Uncharacterized protein</fullName>
    </submittedName>
</protein>
<proteinExistence type="predicted"/>
<evidence type="ECO:0000256" key="1">
    <source>
        <dbReference type="SAM" id="MobiDB-lite"/>
    </source>
</evidence>
<reference evidence="2" key="1">
    <citation type="journal article" date="2023" name="Genome Biol. Evol.">
        <title>First Whole Genome Sequence and Flow Cytometry Genome Size Data for the Lichen-Forming Fungus Ramalina farinacea (Ascomycota).</title>
        <authorList>
            <person name="Llewellyn T."/>
            <person name="Mian S."/>
            <person name="Hill R."/>
            <person name="Leitch I.J."/>
            <person name="Gaya E."/>
        </authorList>
    </citation>
    <scope>NUCLEOTIDE SEQUENCE</scope>
    <source>
        <strain evidence="2">LIQ254RAFAR</strain>
    </source>
</reference>
<evidence type="ECO:0000313" key="2">
    <source>
        <dbReference type="EMBL" id="MDI1487387.1"/>
    </source>
</evidence>
<dbReference type="EMBL" id="JAPUFD010000005">
    <property type="protein sequence ID" value="MDI1487387.1"/>
    <property type="molecule type" value="Genomic_DNA"/>
</dbReference>
<dbReference type="Proteomes" id="UP001161017">
    <property type="component" value="Unassembled WGS sequence"/>
</dbReference>
<feature type="compositionally biased region" description="Basic and acidic residues" evidence="1">
    <location>
        <begin position="102"/>
        <end position="135"/>
    </location>
</feature>
<keyword evidence="3" id="KW-1185">Reference proteome</keyword>
<dbReference type="AlphaFoldDB" id="A0AA43QKG6"/>